<reference evidence="1 2" key="1">
    <citation type="journal article" date="2018" name="Front. Plant Sci.">
        <title>Red Clover (Trifolium pratense) and Zigzag Clover (T. medium) - A Picture of Genomic Similarities and Differences.</title>
        <authorList>
            <person name="Dluhosova J."/>
            <person name="Istvanek J."/>
            <person name="Nedelnik J."/>
            <person name="Repkova J."/>
        </authorList>
    </citation>
    <scope>NUCLEOTIDE SEQUENCE [LARGE SCALE GENOMIC DNA]</scope>
    <source>
        <strain evidence="2">cv. 10/8</strain>
        <tissue evidence="1">Leaf</tissue>
    </source>
</reference>
<dbReference type="Proteomes" id="UP000265520">
    <property type="component" value="Unassembled WGS sequence"/>
</dbReference>
<evidence type="ECO:0000313" key="2">
    <source>
        <dbReference type="Proteomes" id="UP000265520"/>
    </source>
</evidence>
<name>A0A392RJF6_9FABA</name>
<proteinExistence type="predicted"/>
<protein>
    <submittedName>
        <fullName evidence="1">Uncharacterized protein</fullName>
    </submittedName>
</protein>
<keyword evidence="2" id="KW-1185">Reference proteome</keyword>
<organism evidence="1 2">
    <name type="scientific">Trifolium medium</name>
    <dbReference type="NCBI Taxonomy" id="97028"/>
    <lineage>
        <taxon>Eukaryota</taxon>
        <taxon>Viridiplantae</taxon>
        <taxon>Streptophyta</taxon>
        <taxon>Embryophyta</taxon>
        <taxon>Tracheophyta</taxon>
        <taxon>Spermatophyta</taxon>
        <taxon>Magnoliopsida</taxon>
        <taxon>eudicotyledons</taxon>
        <taxon>Gunneridae</taxon>
        <taxon>Pentapetalae</taxon>
        <taxon>rosids</taxon>
        <taxon>fabids</taxon>
        <taxon>Fabales</taxon>
        <taxon>Fabaceae</taxon>
        <taxon>Papilionoideae</taxon>
        <taxon>50 kb inversion clade</taxon>
        <taxon>NPAAA clade</taxon>
        <taxon>Hologalegina</taxon>
        <taxon>IRL clade</taxon>
        <taxon>Trifolieae</taxon>
        <taxon>Trifolium</taxon>
    </lineage>
</organism>
<evidence type="ECO:0000313" key="1">
    <source>
        <dbReference type="EMBL" id="MCI36711.1"/>
    </source>
</evidence>
<dbReference type="EMBL" id="LXQA010236646">
    <property type="protein sequence ID" value="MCI36711.1"/>
    <property type="molecule type" value="Genomic_DNA"/>
</dbReference>
<sequence>MQVALGKAQKELEELKFSSAEEKKNMEEEIGDLKSAMAPAVDELETTRGLTTRAELVGVIRSLGEKVLGGIMYGFDNAVVQLKVANSGLELNTNGIWVLRKVENGQIVIP</sequence>
<comment type="caution">
    <text evidence="1">The sequence shown here is derived from an EMBL/GenBank/DDBJ whole genome shotgun (WGS) entry which is preliminary data.</text>
</comment>
<accession>A0A392RJF6</accession>
<dbReference type="AlphaFoldDB" id="A0A392RJF6"/>
<feature type="non-terminal residue" evidence="1">
    <location>
        <position position="110"/>
    </location>
</feature>